<dbReference type="GeneTree" id="ENSGT00390000008920"/>
<dbReference type="Ensembl" id="ENSOCUT00000055655.1">
    <property type="protein sequence ID" value="ENSOCUP00000032682.1"/>
    <property type="gene ID" value="ENSOCUG00000027681.2"/>
</dbReference>
<evidence type="ECO:0000313" key="6">
    <source>
        <dbReference type="Proteomes" id="UP000001811"/>
    </source>
</evidence>
<evidence type="ECO:0000256" key="2">
    <source>
        <dbReference type="ARBA" id="ARBA00022990"/>
    </source>
</evidence>
<feature type="region of interest" description="Disordered" evidence="3">
    <location>
        <begin position="1"/>
        <end position="47"/>
    </location>
</feature>
<accession>A0A5F9CGB7</accession>
<feature type="compositionally biased region" description="Basic residues" evidence="3">
    <location>
        <begin position="182"/>
        <end position="196"/>
    </location>
</feature>
<dbReference type="GO" id="GO:0071846">
    <property type="term" value="P:actin filament debranching"/>
    <property type="evidence" value="ECO:0007669"/>
    <property type="project" value="InterPro"/>
</dbReference>
<dbReference type="SUPFAM" id="SSF55753">
    <property type="entry name" value="Actin depolymerizing proteins"/>
    <property type="match status" value="1"/>
</dbReference>
<feature type="compositionally biased region" description="Basic residues" evidence="3">
    <location>
        <begin position="96"/>
        <end position="115"/>
    </location>
</feature>
<name>A0A5F9CGB7_RABIT</name>
<dbReference type="GO" id="GO:0030864">
    <property type="term" value="C:cortical actin cytoskeleton"/>
    <property type="evidence" value="ECO:0007669"/>
    <property type="project" value="TreeGrafter"/>
</dbReference>
<feature type="compositionally biased region" description="Basic and acidic residues" evidence="3">
    <location>
        <begin position="33"/>
        <end position="47"/>
    </location>
</feature>
<evidence type="ECO:0000313" key="5">
    <source>
        <dbReference type="Ensembl" id="ENSOCUP00000032682.1"/>
    </source>
</evidence>
<keyword evidence="6" id="KW-1185">Reference proteome</keyword>
<organism evidence="5 6">
    <name type="scientific">Oryctolagus cuniculus</name>
    <name type="common">Rabbit</name>
    <dbReference type="NCBI Taxonomy" id="9986"/>
    <lineage>
        <taxon>Eukaryota</taxon>
        <taxon>Metazoa</taxon>
        <taxon>Chordata</taxon>
        <taxon>Craniata</taxon>
        <taxon>Vertebrata</taxon>
        <taxon>Euteleostomi</taxon>
        <taxon>Mammalia</taxon>
        <taxon>Eutheria</taxon>
        <taxon>Euarchontoglires</taxon>
        <taxon>Glires</taxon>
        <taxon>Lagomorpha</taxon>
        <taxon>Leporidae</taxon>
        <taxon>Oryctolagus</taxon>
    </lineage>
</organism>
<sequence length="253" mass="28071">MHGCLRSSGFSAALPSPGILGFQGQVSPRRHPGGGEEQRTCSDRLFTERGLRARSCTELVYPHSNPLRGVELVPPGHVAESTGAEGPAAEPDRYPQRRGRKQGRSPRRQLSRKGHKQDVVFDANFPPAPQPAPCSPGPQPSKTAELREEACGQKSHVRLPGSVRGGPRAKGKAEAIPLPKRDRQRSHNKTFPRRNSKWSCQRDSPGCKPEQHMMYAGSKNRLVQTAELTKVFEIRTTDDLTEAWLQEKLSFFR</sequence>
<reference evidence="5" key="3">
    <citation type="submission" date="2025-09" db="UniProtKB">
        <authorList>
            <consortium name="Ensembl"/>
        </authorList>
    </citation>
    <scope>IDENTIFICATION</scope>
    <source>
        <strain evidence="5">Thorbecke</strain>
    </source>
</reference>
<feature type="compositionally biased region" description="Pro residues" evidence="3">
    <location>
        <begin position="126"/>
        <end position="139"/>
    </location>
</feature>
<dbReference type="PANTHER" id="PTHR11249">
    <property type="entry name" value="GLIAL FACTOR NATURATION FACTOR"/>
    <property type="match status" value="1"/>
</dbReference>
<dbReference type="GO" id="GO:0034316">
    <property type="term" value="P:negative regulation of Arp2/3 complex-mediated actin nucleation"/>
    <property type="evidence" value="ECO:0007669"/>
    <property type="project" value="TreeGrafter"/>
</dbReference>
<evidence type="ECO:0000256" key="1">
    <source>
        <dbReference type="ARBA" id="ARBA00010055"/>
    </source>
</evidence>
<evidence type="ECO:0000259" key="4">
    <source>
        <dbReference type="Pfam" id="PF00241"/>
    </source>
</evidence>
<dbReference type="Gene3D" id="3.40.20.10">
    <property type="entry name" value="Severin"/>
    <property type="match status" value="1"/>
</dbReference>
<keyword evidence="2" id="KW-0007">Acetylation</keyword>
<dbReference type="Pfam" id="PF00241">
    <property type="entry name" value="Cofilin_ADF"/>
    <property type="match status" value="1"/>
</dbReference>
<dbReference type="InterPro" id="IPR029006">
    <property type="entry name" value="ADF-H/Gelsolin-like_dom_sf"/>
</dbReference>
<gene>
    <name evidence="5" type="primary">GMFG</name>
</gene>
<dbReference type="InterPro" id="IPR011171">
    <property type="entry name" value="GMF"/>
</dbReference>
<dbReference type="PANTHER" id="PTHR11249:SF4">
    <property type="entry name" value="GLIA MATURATION FACTOR GAMMA"/>
    <property type="match status" value="1"/>
</dbReference>
<feature type="domain" description="ADF-H" evidence="4">
    <location>
        <begin position="206"/>
        <end position="250"/>
    </location>
</feature>
<dbReference type="Proteomes" id="UP000001811">
    <property type="component" value="Chromosome 5"/>
</dbReference>
<dbReference type="GO" id="GO:0003779">
    <property type="term" value="F:actin binding"/>
    <property type="evidence" value="ECO:0007669"/>
    <property type="project" value="InterPro"/>
</dbReference>
<feature type="region of interest" description="Disordered" evidence="3">
    <location>
        <begin position="66"/>
        <end position="207"/>
    </location>
</feature>
<dbReference type="InterPro" id="IPR002108">
    <property type="entry name" value="ADF-H"/>
</dbReference>
<protein>
    <recommendedName>
        <fullName evidence="4">ADF-H domain-containing protein</fullName>
    </recommendedName>
</protein>
<proteinExistence type="inferred from homology"/>
<reference evidence="5" key="2">
    <citation type="submission" date="2025-08" db="UniProtKB">
        <authorList>
            <consortium name="Ensembl"/>
        </authorList>
    </citation>
    <scope>IDENTIFICATION</scope>
    <source>
        <strain evidence="5">Thorbecke</strain>
    </source>
</reference>
<evidence type="ECO:0000256" key="3">
    <source>
        <dbReference type="SAM" id="MobiDB-lite"/>
    </source>
</evidence>
<dbReference type="Bgee" id="ENSOCUG00000027681">
    <property type="expression patterns" value="Expressed in blood and 20 other cell types or tissues"/>
</dbReference>
<dbReference type="GO" id="GO:0071933">
    <property type="term" value="F:Arp2/3 complex binding"/>
    <property type="evidence" value="ECO:0007669"/>
    <property type="project" value="InterPro"/>
</dbReference>
<dbReference type="EMBL" id="AAGW02072717">
    <property type="status" value="NOT_ANNOTATED_CDS"/>
    <property type="molecule type" value="Genomic_DNA"/>
</dbReference>
<comment type="similarity">
    <text evidence="1">Belongs to the actin-binding proteins ADF family. GMF subfamily.</text>
</comment>
<reference evidence="5 6" key="1">
    <citation type="journal article" date="2011" name="Nature">
        <title>A high-resolution map of human evolutionary constraint using 29 mammals.</title>
        <authorList>
            <person name="Lindblad-Toh K."/>
            <person name="Garber M."/>
            <person name="Zuk O."/>
            <person name="Lin M.F."/>
            <person name="Parker B.J."/>
            <person name="Washietl S."/>
            <person name="Kheradpour P."/>
            <person name="Ernst J."/>
            <person name="Jordan G."/>
            <person name="Mauceli E."/>
            <person name="Ward L.D."/>
            <person name="Lowe C.B."/>
            <person name="Holloway A.K."/>
            <person name="Clamp M."/>
            <person name="Gnerre S."/>
            <person name="Alfoldi J."/>
            <person name="Beal K."/>
            <person name="Chang J."/>
            <person name="Clawson H."/>
            <person name="Cuff J."/>
            <person name="Di Palma F."/>
            <person name="Fitzgerald S."/>
            <person name="Flicek P."/>
            <person name="Guttman M."/>
            <person name="Hubisz M.J."/>
            <person name="Jaffe D.B."/>
            <person name="Jungreis I."/>
            <person name="Kent W.J."/>
            <person name="Kostka D."/>
            <person name="Lara M."/>
            <person name="Martins A.L."/>
            <person name="Massingham T."/>
            <person name="Moltke I."/>
            <person name="Raney B.J."/>
            <person name="Rasmussen M.D."/>
            <person name="Robinson J."/>
            <person name="Stark A."/>
            <person name="Vilella A.J."/>
            <person name="Wen J."/>
            <person name="Xie X."/>
            <person name="Zody M.C."/>
            <person name="Baldwin J."/>
            <person name="Bloom T."/>
            <person name="Chin C.W."/>
            <person name="Heiman D."/>
            <person name="Nicol R."/>
            <person name="Nusbaum C."/>
            <person name="Young S."/>
            <person name="Wilkinson J."/>
            <person name="Worley K.C."/>
            <person name="Kovar C.L."/>
            <person name="Muzny D.M."/>
            <person name="Gibbs R.A."/>
            <person name="Cree A."/>
            <person name="Dihn H.H."/>
            <person name="Fowler G."/>
            <person name="Jhangiani S."/>
            <person name="Joshi V."/>
            <person name="Lee S."/>
            <person name="Lewis L.R."/>
            <person name="Nazareth L.V."/>
            <person name="Okwuonu G."/>
            <person name="Santibanez J."/>
            <person name="Warren W.C."/>
            <person name="Mardis E.R."/>
            <person name="Weinstock G.M."/>
            <person name="Wilson R.K."/>
            <person name="Delehaunty K."/>
            <person name="Dooling D."/>
            <person name="Fronik C."/>
            <person name="Fulton L."/>
            <person name="Fulton B."/>
            <person name="Graves T."/>
            <person name="Minx P."/>
            <person name="Sodergren E."/>
            <person name="Birney E."/>
            <person name="Margulies E.H."/>
            <person name="Herrero J."/>
            <person name="Green E.D."/>
            <person name="Haussler D."/>
            <person name="Siepel A."/>
            <person name="Goldman N."/>
            <person name="Pollard K.S."/>
            <person name="Pedersen J.S."/>
            <person name="Lander E.S."/>
            <person name="Kellis M."/>
        </authorList>
    </citation>
    <scope>NUCLEOTIDE SEQUENCE [LARGE SCALE GENOMIC DNA]</scope>
    <source>
        <strain evidence="5 6">Thorbecke inbred</strain>
    </source>
</reference>
<dbReference type="AlphaFoldDB" id="A0A5F9CGB7"/>